<name>A0A841H2Z3_9BACT</name>
<accession>A0A841H2Z3</accession>
<proteinExistence type="predicted"/>
<organism evidence="2 3">
    <name type="scientific">Longimicrobium terrae</name>
    <dbReference type="NCBI Taxonomy" id="1639882"/>
    <lineage>
        <taxon>Bacteria</taxon>
        <taxon>Pseudomonadati</taxon>
        <taxon>Gemmatimonadota</taxon>
        <taxon>Longimicrobiia</taxon>
        <taxon>Longimicrobiales</taxon>
        <taxon>Longimicrobiaceae</taxon>
        <taxon>Longimicrobium</taxon>
    </lineage>
</organism>
<dbReference type="EMBL" id="JACHIA010000015">
    <property type="protein sequence ID" value="MBB6072461.1"/>
    <property type="molecule type" value="Genomic_DNA"/>
</dbReference>
<keyword evidence="3" id="KW-1185">Reference proteome</keyword>
<feature type="compositionally biased region" description="Basic and acidic residues" evidence="1">
    <location>
        <begin position="1"/>
        <end position="10"/>
    </location>
</feature>
<evidence type="ECO:0000313" key="3">
    <source>
        <dbReference type="Proteomes" id="UP000582837"/>
    </source>
</evidence>
<protein>
    <submittedName>
        <fullName evidence="2">Uncharacterized protein</fullName>
    </submittedName>
</protein>
<evidence type="ECO:0000256" key="1">
    <source>
        <dbReference type="SAM" id="MobiDB-lite"/>
    </source>
</evidence>
<dbReference type="Proteomes" id="UP000582837">
    <property type="component" value="Unassembled WGS sequence"/>
</dbReference>
<gene>
    <name evidence="2" type="ORF">HNQ61_004123</name>
</gene>
<evidence type="ECO:0000313" key="2">
    <source>
        <dbReference type="EMBL" id="MBB6072461.1"/>
    </source>
</evidence>
<feature type="region of interest" description="Disordered" evidence="1">
    <location>
        <begin position="1"/>
        <end position="37"/>
    </location>
</feature>
<reference evidence="2 3" key="1">
    <citation type="submission" date="2020-08" db="EMBL/GenBank/DDBJ databases">
        <title>Genomic Encyclopedia of Type Strains, Phase IV (KMG-IV): sequencing the most valuable type-strain genomes for metagenomic binning, comparative biology and taxonomic classification.</title>
        <authorList>
            <person name="Goeker M."/>
        </authorList>
    </citation>
    <scope>NUCLEOTIDE SEQUENCE [LARGE SCALE GENOMIC DNA]</scope>
    <source>
        <strain evidence="2 3">DSM 29007</strain>
    </source>
</reference>
<comment type="caution">
    <text evidence="2">The sequence shown here is derived from an EMBL/GenBank/DDBJ whole genome shotgun (WGS) entry which is preliminary data.</text>
</comment>
<dbReference type="AlphaFoldDB" id="A0A841H2Z3"/>
<sequence length="37" mass="4010">MAEGPNRKPEQALSSSAFFQEDPFSIREADNGARGAK</sequence>